<evidence type="ECO:0000256" key="3">
    <source>
        <dbReference type="ARBA" id="ARBA00012438"/>
    </source>
</evidence>
<evidence type="ECO:0000256" key="1">
    <source>
        <dbReference type="ARBA" id="ARBA00000085"/>
    </source>
</evidence>
<accession>B2TMP7</accession>
<protein>
    <recommendedName>
        <fullName evidence="3">histidine kinase</fullName>
        <ecNumber evidence="3">2.7.13.3</ecNumber>
    </recommendedName>
</protein>
<proteinExistence type="predicted"/>
<name>B2TMP7_CLOBB</name>
<dbReference type="InterPro" id="IPR004358">
    <property type="entry name" value="Sig_transdc_His_kin-like_C"/>
</dbReference>
<evidence type="ECO:0000259" key="8">
    <source>
        <dbReference type="PROSITE" id="PS50109"/>
    </source>
</evidence>
<dbReference type="GO" id="GO:0016020">
    <property type="term" value="C:membrane"/>
    <property type="evidence" value="ECO:0007669"/>
    <property type="project" value="UniProtKB-SubCell"/>
</dbReference>
<dbReference type="PATRIC" id="fig|935198.13.peg.1797"/>
<dbReference type="SUPFAM" id="SSF55785">
    <property type="entry name" value="PYP-like sensor domain (PAS domain)"/>
    <property type="match status" value="1"/>
</dbReference>
<dbReference type="InterPro" id="IPR013655">
    <property type="entry name" value="PAS_fold_3"/>
</dbReference>
<evidence type="ECO:0000256" key="4">
    <source>
        <dbReference type="ARBA" id="ARBA00022553"/>
    </source>
</evidence>
<comment type="subcellular location">
    <subcellularLocation>
        <location evidence="2">Membrane</location>
    </subcellularLocation>
</comment>
<evidence type="ECO:0000256" key="6">
    <source>
        <dbReference type="ARBA" id="ARBA00022777"/>
    </source>
</evidence>
<sequence>MGKEENQVYVFKNLKDMLKSQPAKEIVNNKYINECVREESENFKNTLINLNRETNAEGITLFLYDEKENMLKLKFKLGNASVIEDNYTIKLCEESKANLITNKYVHRTIDIKETYLFKKYIENNNININKNYGYIRMYSIKDTNRLIGVLSIFYDKNIDLDKINNNVIDYECEKLELLIKNKILTNKLREELIKRTLSESKLKSFLEIATDLWAIMDYKQHFKCVSPSVIDVTGWSNEKISIMNVFDMVHPDDRERARKYIKFIKDAKGENSIAKVLCANGECKIFQWNWSCIEEGKYVFLAAKDITEQRKLQQQKKELEEAIMIENFKNKFLANISHEFKTPLNVILSTLQLIDKNSNDLKIHEIDLINYIDGIKRNSYRLLRLINNLIDITKIDSGHYNLQLQNYNAVEIIEDIVMAVREYIKENTRDIIFDTSEEEIITALDENKIETIILNLLSNAIKYTNDDGIIEVSIKYSKDRKNILISIKDNGIGIDSNDINNIFKRFKYSNNILNRRCEGTGVGLSLVKSLVEMHGGKIIAKNNQLKGAEFIFSIPVKLTRGDTTNNNKILESSIKKCNIEFSDIYFL</sequence>
<dbReference type="PANTHER" id="PTHR43547">
    <property type="entry name" value="TWO-COMPONENT HISTIDINE KINASE"/>
    <property type="match status" value="1"/>
</dbReference>
<dbReference type="SMART" id="SM00388">
    <property type="entry name" value="HisKA"/>
    <property type="match status" value="1"/>
</dbReference>
<dbReference type="GO" id="GO:0000155">
    <property type="term" value="F:phosphorelay sensor kinase activity"/>
    <property type="evidence" value="ECO:0007669"/>
    <property type="project" value="InterPro"/>
</dbReference>
<evidence type="ECO:0000313" key="10">
    <source>
        <dbReference type="EMBL" id="ACD22895.1"/>
    </source>
</evidence>
<dbReference type="KEGG" id="cbk:CLL_A1851"/>
<dbReference type="Gene3D" id="1.10.287.130">
    <property type="match status" value="1"/>
</dbReference>
<dbReference type="CDD" id="cd00082">
    <property type="entry name" value="HisKA"/>
    <property type="match status" value="1"/>
</dbReference>
<dbReference type="AlphaFoldDB" id="B2TMP7"/>
<feature type="domain" description="Histidine kinase" evidence="8">
    <location>
        <begin position="335"/>
        <end position="558"/>
    </location>
</feature>
<keyword evidence="6 10" id="KW-0418">Kinase</keyword>
<dbReference type="NCBIfam" id="TIGR00229">
    <property type="entry name" value="sensory_box"/>
    <property type="match status" value="1"/>
</dbReference>
<dbReference type="FunFam" id="3.30.565.10:FF:000006">
    <property type="entry name" value="Sensor histidine kinase WalK"/>
    <property type="match status" value="1"/>
</dbReference>
<evidence type="ECO:0000256" key="2">
    <source>
        <dbReference type="ARBA" id="ARBA00004370"/>
    </source>
</evidence>
<dbReference type="InterPro" id="IPR005467">
    <property type="entry name" value="His_kinase_dom"/>
</dbReference>
<reference evidence="10" key="2">
    <citation type="submission" date="2009-08" db="EMBL/GenBank/DDBJ databases">
        <authorList>
            <person name="Shrivastava S."/>
            <person name="Brinkac L.M."/>
            <person name="Dodson R.J."/>
            <person name="Harkins D.M."/>
            <person name="Durkin A.S."/>
            <person name="Sutton G."/>
        </authorList>
    </citation>
    <scope>NUCLEOTIDE SEQUENCE</scope>
    <source>
        <strain evidence="10">Eklund 17B</strain>
    </source>
</reference>
<dbReference type="InterPro" id="IPR035965">
    <property type="entry name" value="PAS-like_dom_sf"/>
</dbReference>
<dbReference type="InterPro" id="IPR000014">
    <property type="entry name" value="PAS"/>
</dbReference>
<dbReference type="EC" id="2.7.13.3" evidence="3"/>
<comment type="catalytic activity">
    <reaction evidence="1">
        <text>ATP + protein L-histidine = ADP + protein N-phospho-L-histidine.</text>
        <dbReference type="EC" id="2.7.13.3"/>
    </reaction>
</comment>
<keyword evidence="4" id="KW-0597">Phosphoprotein</keyword>
<dbReference type="Gene3D" id="3.30.565.10">
    <property type="entry name" value="Histidine kinase-like ATPase, C-terminal domain"/>
    <property type="match status" value="1"/>
</dbReference>
<dbReference type="PRINTS" id="PR00344">
    <property type="entry name" value="BCTRLSENSOR"/>
</dbReference>
<reference evidence="10" key="1">
    <citation type="submission" date="2009-06" db="EMBL/GenBank/DDBJ databases">
        <authorList>
            <consortium name="US DOE Joint Genome Institute (JGI-PGF)"/>
            <person name="Lucas S."/>
            <person name="Copeland A."/>
            <person name="Lapidus A."/>
            <person name="Glavina del Rio T."/>
            <person name="Dalin E."/>
            <person name="Tice H."/>
            <person name="Bruce D."/>
            <person name="Goodwin L."/>
            <person name="Pitluck S."/>
            <person name="Kyrpides N."/>
            <person name="Mavromatis K."/>
            <person name="Ivanova N."/>
            <person name="Saunders E."/>
            <person name="Brettin T."/>
            <person name="Detter J.C."/>
            <person name="Han C."/>
            <person name="Larimer F."/>
            <person name="Land M."/>
            <person name="Hauser L."/>
            <person name="Markowitz V."/>
            <person name="Cheng J.-F."/>
            <person name="Hugenholtz P."/>
            <person name="Woyke T."/>
            <person name="Wu D."/>
            <person name="Gronow S."/>
            <person name="Klenk H.-P."/>
            <person name="Eisen J.A."/>
        </authorList>
    </citation>
    <scope>NUCLEOTIDE SEQUENCE</scope>
    <source>
        <strain evidence="10">Eklund 17B</strain>
    </source>
</reference>
<dbReference type="InterPro" id="IPR003594">
    <property type="entry name" value="HATPase_dom"/>
</dbReference>
<dbReference type="InterPro" id="IPR036890">
    <property type="entry name" value="HATPase_C_sf"/>
</dbReference>
<keyword evidence="7" id="KW-0902">Two-component regulatory system</keyword>
<dbReference type="Gene3D" id="3.30.450.20">
    <property type="entry name" value="PAS domain"/>
    <property type="match status" value="1"/>
</dbReference>
<dbReference type="PROSITE" id="PS50112">
    <property type="entry name" value="PAS"/>
    <property type="match status" value="1"/>
</dbReference>
<evidence type="ECO:0000256" key="5">
    <source>
        <dbReference type="ARBA" id="ARBA00022679"/>
    </source>
</evidence>
<dbReference type="Pfam" id="PF02518">
    <property type="entry name" value="HATPase_c"/>
    <property type="match status" value="1"/>
</dbReference>
<dbReference type="InterPro" id="IPR036097">
    <property type="entry name" value="HisK_dim/P_sf"/>
</dbReference>
<evidence type="ECO:0000259" key="9">
    <source>
        <dbReference type="PROSITE" id="PS50112"/>
    </source>
</evidence>
<accession>U4PG67</accession>
<dbReference type="SUPFAM" id="SSF47384">
    <property type="entry name" value="Homodimeric domain of signal transducing histidine kinase"/>
    <property type="match status" value="1"/>
</dbReference>
<keyword evidence="5" id="KW-0808">Transferase</keyword>
<dbReference type="Pfam" id="PF08447">
    <property type="entry name" value="PAS_3"/>
    <property type="match status" value="1"/>
</dbReference>
<dbReference type="Pfam" id="PF00512">
    <property type="entry name" value="HisKA"/>
    <property type="match status" value="1"/>
</dbReference>
<feature type="domain" description="PAS" evidence="9">
    <location>
        <begin position="198"/>
        <end position="268"/>
    </location>
</feature>
<dbReference type="HOGENOM" id="CLU_000445_89_20_9"/>
<dbReference type="EMBL" id="CP001056">
    <property type="protein sequence ID" value="ACD22895.1"/>
    <property type="molecule type" value="Genomic_DNA"/>
</dbReference>
<dbReference type="SMART" id="SM00387">
    <property type="entry name" value="HATPase_c"/>
    <property type="match status" value="1"/>
</dbReference>
<dbReference type="PANTHER" id="PTHR43547:SF2">
    <property type="entry name" value="HYBRID SIGNAL TRANSDUCTION HISTIDINE KINASE C"/>
    <property type="match status" value="1"/>
</dbReference>
<dbReference type="InterPro" id="IPR003661">
    <property type="entry name" value="HisK_dim/P_dom"/>
</dbReference>
<dbReference type="SUPFAM" id="SSF55874">
    <property type="entry name" value="ATPase domain of HSP90 chaperone/DNA topoisomerase II/histidine kinase"/>
    <property type="match status" value="1"/>
</dbReference>
<evidence type="ECO:0000256" key="7">
    <source>
        <dbReference type="ARBA" id="ARBA00023012"/>
    </source>
</evidence>
<gene>
    <name evidence="10" type="ordered locus">CLL_A1851</name>
</gene>
<dbReference type="PROSITE" id="PS50109">
    <property type="entry name" value="HIS_KIN"/>
    <property type="match status" value="1"/>
</dbReference>
<organism evidence="10">
    <name type="scientific">Clostridium botulinum (strain Eklund 17B / Type B)</name>
    <dbReference type="NCBI Taxonomy" id="935198"/>
    <lineage>
        <taxon>Bacteria</taxon>
        <taxon>Bacillati</taxon>
        <taxon>Bacillota</taxon>
        <taxon>Clostridia</taxon>
        <taxon>Eubacteriales</taxon>
        <taxon>Clostridiaceae</taxon>
        <taxon>Clostridium</taxon>
    </lineage>
</organism>